<sequence length="302" mass="32803">MPEQRRGFIQGLSAYLLWGLFPLYWRLLDESGAIELLAHRIVWALVTIALLVVVLRRFGQVRALLAEPRRRWPLIAGSVLISVNWGVYIWGVEQNRVVETSLGYFITPLFTVLLGVFVLGERLRVLQWTALAIAFVAVVGLTIEAGQPPWIALALTLSFGFYGLAKKKAGAGALEGMAVESATMAPVALIAIVVMALHGQSTVTGQGPGYLVLVLLTGPITAVPLLLFGAAATRISMTTLGLLNYIAPIMQFAVGVLVFHEHMSSMRWAGFALVWIALVLFTLDGLTRRRRTVSLEVAATAA</sequence>
<evidence type="ECO:0000256" key="2">
    <source>
        <dbReference type="ARBA" id="ARBA00007362"/>
    </source>
</evidence>
<keyword evidence="6 8" id="KW-1133">Transmembrane helix</keyword>
<dbReference type="Proteomes" id="UP000007967">
    <property type="component" value="Chromosome"/>
</dbReference>
<dbReference type="OrthoDB" id="369870at2"/>
<dbReference type="SUPFAM" id="SSF103481">
    <property type="entry name" value="Multidrug resistance efflux transporter EmrE"/>
    <property type="match status" value="2"/>
</dbReference>
<keyword evidence="5 8" id="KW-0812">Transmembrane</keyword>
<keyword evidence="11" id="KW-1185">Reference proteome</keyword>
<dbReference type="RefSeq" id="WP_012923833.1">
    <property type="nucleotide sequence ID" value="NC_013729.1"/>
</dbReference>
<keyword evidence="7 8" id="KW-0472">Membrane</keyword>
<feature type="transmembrane region" description="Helical" evidence="8">
    <location>
        <begin position="149"/>
        <end position="165"/>
    </location>
</feature>
<dbReference type="InterPro" id="IPR037185">
    <property type="entry name" value="EmrE-like"/>
</dbReference>
<dbReference type="PANTHER" id="PTHR22911:SF137">
    <property type="entry name" value="SOLUTE CARRIER FAMILY 35 MEMBER G2-RELATED"/>
    <property type="match status" value="1"/>
</dbReference>
<comment type="subcellular location">
    <subcellularLocation>
        <location evidence="1">Cell membrane</location>
        <topology evidence="1">Multi-pass membrane protein</topology>
    </subcellularLocation>
</comment>
<feature type="transmembrane region" description="Helical" evidence="8">
    <location>
        <begin position="125"/>
        <end position="143"/>
    </location>
</feature>
<feature type="transmembrane region" description="Helical" evidence="8">
    <location>
        <begin position="71"/>
        <end position="90"/>
    </location>
</feature>
<dbReference type="PANTHER" id="PTHR22911">
    <property type="entry name" value="ACYL-MALONYL CONDENSING ENZYME-RELATED"/>
    <property type="match status" value="1"/>
</dbReference>
<evidence type="ECO:0000256" key="7">
    <source>
        <dbReference type="ARBA" id="ARBA00023136"/>
    </source>
</evidence>
<evidence type="ECO:0000256" key="1">
    <source>
        <dbReference type="ARBA" id="ARBA00004651"/>
    </source>
</evidence>
<dbReference type="NCBIfam" id="TIGR00688">
    <property type="entry name" value="rarD"/>
    <property type="match status" value="1"/>
</dbReference>
<feature type="transmembrane region" description="Helical" evidence="8">
    <location>
        <begin position="102"/>
        <end position="120"/>
    </location>
</feature>
<reference evidence="11" key="1">
    <citation type="submission" date="2009-09" db="EMBL/GenBank/DDBJ databases">
        <title>The complete genome of Kribbella flavida DSM 17836.</title>
        <authorList>
            <consortium name="US DOE Joint Genome Institute (JGI-PGF)"/>
            <person name="Lucas S."/>
            <person name="Copeland A."/>
            <person name="Lapidus A."/>
            <person name="Glavina del Rio T."/>
            <person name="Dalin E."/>
            <person name="Tice H."/>
            <person name="Bruce D."/>
            <person name="Goodwin L."/>
            <person name="Pitluck S."/>
            <person name="Kyrpides N."/>
            <person name="Mavromatis K."/>
            <person name="Ivanova N."/>
            <person name="Saunders E."/>
            <person name="Brettin T."/>
            <person name="Detter J.C."/>
            <person name="Han C."/>
            <person name="Larimer F."/>
            <person name="Land M."/>
            <person name="Hauser L."/>
            <person name="Markowitz V."/>
            <person name="Cheng J.-F."/>
            <person name="Hugenholtz P."/>
            <person name="Woyke T."/>
            <person name="Wu D."/>
            <person name="Pukall R."/>
            <person name="Klenk H.-P."/>
            <person name="Eisen J.A."/>
        </authorList>
    </citation>
    <scope>NUCLEOTIDE SEQUENCE [LARGE SCALE GENOMIC DNA]</scope>
    <source>
        <strain evidence="11">DSM 17836 / JCM 10339 / NBRC 14399</strain>
    </source>
</reference>
<feature type="transmembrane region" description="Helical" evidence="8">
    <location>
        <begin position="209"/>
        <end position="230"/>
    </location>
</feature>
<name>D2PVP0_KRIFD</name>
<gene>
    <name evidence="10" type="ordered locus">Kfla_6277</name>
</gene>
<dbReference type="InterPro" id="IPR004626">
    <property type="entry name" value="RarD"/>
</dbReference>
<dbReference type="InterPro" id="IPR000620">
    <property type="entry name" value="EamA_dom"/>
</dbReference>
<dbReference type="EMBL" id="CP001736">
    <property type="protein sequence ID" value="ADB35280.1"/>
    <property type="molecule type" value="Genomic_DNA"/>
</dbReference>
<evidence type="ECO:0000256" key="3">
    <source>
        <dbReference type="ARBA" id="ARBA00022448"/>
    </source>
</evidence>
<evidence type="ECO:0000313" key="10">
    <source>
        <dbReference type="EMBL" id="ADB35280.1"/>
    </source>
</evidence>
<feature type="transmembrane region" description="Helical" evidence="8">
    <location>
        <begin position="7"/>
        <end position="25"/>
    </location>
</feature>
<protein>
    <submittedName>
        <fullName evidence="10">RarD protein, DMT superfamily transporter</fullName>
    </submittedName>
</protein>
<feature type="transmembrane region" description="Helical" evidence="8">
    <location>
        <begin position="242"/>
        <end position="260"/>
    </location>
</feature>
<dbReference type="AlphaFoldDB" id="D2PVP0"/>
<keyword evidence="4" id="KW-1003">Cell membrane</keyword>
<dbReference type="GO" id="GO:0005886">
    <property type="term" value="C:plasma membrane"/>
    <property type="evidence" value="ECO:0007669"/>
    <property type="project" value="UniProtKB-SubCell"/>
</dbReference>
<evidence type="ECO:0000256" key="6">
    <source>
        <dbReference type="ARBA" id="ARBA00022989"/>
    </source>
</evidence>
<accession>D2PVP0</accession>
<dbReference type="HOGENOM" id="CLU_054508_1_0_11"/>
<evidence type="ECO:0000256" key="4">
    <source>
        <dbReference type="ARBA" id="ARBA00022475"/>
    </source>
</evidence>
<evidence type="ECO:0000256" key="8">
    <source>
        <dbReference type="SAM" id="Phobius"/>
    </source>
</evidence>
<feature type="transmembrane region" description="Helical" evidence="8">
    <location>
        <begin position="37"/>
        <end position="59"/>
    </location>
</feature>
<dbReference type="STRING" id="479435.Kfla_6277"/>
<evidence type="ECO:0000313" key="11">
    <source>
        <dbReference type="Proteomes" id="UP000007967"/>
    </source>
</evidence>
<reference evidence="10 11" key="2">
    <citation type="journal article" date="2010" name="Stand. Genomic Sci.">
        <title>Complete genome sequence of Kribbella flavida type strain (IFO 14399).</title>
        <authorList>
            <person name="Pukall R."/>
            <person name="Lapidus A."/>
            <person name="Glavina Del Rio T."/>
            <person name="Copeland A."/>
            <person name="Tice H."/>
            <person name="Cheng J.-F."/>
            <person name="Lucas S."/>
            <person name="Chen F."/>
            <person name="Nolan M."/>
            <person name="LaButti K."/>
            <person name="Pati A."/>
            <person name="Ivanova N."/>
            <person name="Mavrommatis K."/>
            <person name="Mikhailova N."/>
            <person name="Pitluck S."/>
            <person name="Bruce D."/>
            <person name="Goodwin L."/>
            <person name="Land M."/>
            <person name="Hauser L."/>
            <person name="Chang Y.-J."/>
            <person name="Jeffries C.D."/>
            <person name="Chen A."/>
            <person name="Palaniappan K."/>
            <person name="Chain P."/>
            <person name="Rohde M."/>
            <person name="Goeker M."/>
            <person name="Bristow J."/>
            <person name="Eisen J.A."/>
            <person name="Markowitz V."/>
            <person name="Hugenholtz P."/>
            <person name="Kyrpides N.C."/>
            <person name="Klenk H.-P."/>
            <person name="Brettin T."/>
        </authorList>
    </citation>
    <scope>NUCLEOTIDE SEQUENCE [LARGE SCALE GENOMIC DNA]</scope>
    <source>
        <strain evidence="11">DSM 17836 / JCM 10339 / NBRC 14399</strain>
    </source>
</reference>
<dbReference type="KEGG" id="kfl:Kfla_6277"/>
<feature type="transmembrane region" description="Helical" evidence="8">
    <location>
        <begin position="266"/>
        <end position="286"/>
    </location>
</feature>
<organism evidence="10 11">
    <name type="scientific">Kribbella flavida (strain DSM 17836 / JCM 10339 / NBRC 14399)</name>
    <dbReference type="NCBI Taxonomy" id="479435"/>
    <lineage>
        <taxon>Bacteria</taxon>
        <taxon>Bacillati</taxon>
        <taxon>Actinomycetota</taxon>
        <taxon>Actinomycetes</taxon>
        <taxon>Propionibacteriales</taxon>
        <taxon>Kribbellaceae</taxon>
        <taxon>Kribbella</taxon>
    </lineage>
</organism>
<dbReference type="eggNOG" id="COG2962">
    <property type="taxonomic scope" value="Bacteria"/>
</dbReference>
<feature type="domain" description="EamA" evidence="9">
    <location>
        <begin position="7"/>
        <end position="142"/>
    </location>
</feature>
<feature type="transmembrane region" description="Helical" evidence="8">
    <location>
        <begin position="177"/>
        <end position="197"/>
    </location>
</feature>
<comment type="similarity">
    <text evidence="2">Belongs to the EamA transporter family.</text>
</comment>
<evidence type="ECO:0000259" key="9">
    <source>
        <dbReference type="Pfam" id="PF00892"/>
    </source>
</evidence>
<proteinExistence type="inferred from homology"/>
<evidence type="ECO:0000256" key="5">
    <source>
        <dbReference type="ARBA" id="ARBA00022692"/>
    </source>
</evidence>
<keyword evidence="3" id="KW-0813">Transport</keyword>
<dbReference type="Pfam" id="PF00892">
    <property type="entry name" value="EamA"/>
    <property type="match status" value="1"/>
</dbReference>